<accession>A0A9J6G7G4</accession>
<name>A0A9J6G7G4_HAELO</name>
<organism evidence="3 4">
    <name type="scientific">Haemaphysalis longicornis</name>
    <name type="common">Bush tick</name>
    <dbReference type="NCBI Taxonomy" id="44386"/>
    <lineage>
        <taxon>Eukaryota</taxon>
        <taxon>Metazoa</taxon>
        <taxon>Ecdysozoa</taxon>
        <taxon>Arthropoda</taxon>
        <taxon>Chelicerata</taxon>
        <taxon>Arachnida</taxon>
        <taxon>Acari</taxon>
        <taxon>Parasitiformes</taxon>
        <taxon>Ixodida</taxon>
        <taxon>Ixodoidea</taxon>
        <taxon>Ixodidae</taxon>
        <taxon>Haemaphysalinae</taxon>
        <taxon>Haemaphysalis</taxon>
    </lineage>
</organism>
<reference evidence="3 4" key="1">
    <citation type="journal article" date="2020" name="Cell">
        <title>Large-Scale Comparative Analyses of Tick Genomes Elucidate Their Genetic Diversity and Vector Capacities.</title>
        <authorList>
            <consortium name="Tick Genome and Microbiome Consortium (TIGMIC)"/>
            <person name="Jia N."/>
            <person name="Wang J."/>
            <person name="Shi W."/>
            <person name="Du L."/>
            <person name="Sun Y."/>
            <person name="Zhan W."/>
            <person name="Jiang J.F."/>
            <person name="Wang Q."/>
            <person name="Zhang B."/>
            <person name="Ji P."/>
            <person name="Bell-Sakyi L."/>
            <person name="Cui X.M."/>
            <person name="Yuan T.T."/>
            <person name="Jiang B.G."/>
            <person name="Yang W.F."/>
            <person name="Lam T.T."/>
            <person name="Chang Q.C."/>
            <person name="Ding S.J."/>
            <person name="Wang X.J."/>
            <person name="Zhu J.G."/>
            <person name="Ruan X.D."/>
            <person name="Zhao L."/>
            <person name="Wei J.T."/>
            <person name="Ye R.Z."/>
            <person name="Que T.C."/>
            <person name="Du C.H."/>
            <person name="Zhou Y.H."/>
            <person name="Cheng J.X."/>
            <person name="Dai P.F."/>
            <person name="Guo W.B."/>
            <person name="Han X.H."/>
            <person name="Huang E.J."/>
            <person name="Li L.F."/>
            <person name="Wei W."/>
            <person name="Gao Y.C."/>
            <person name="Liu J.Z."/>
            <person name="Shao H.Z."/>
            <person name="Wang X."/>
            <person name="Wang C.C."/>
            <person name="Yang T.C."/>
            <person name="Huo Q.B."/>
            <person name="Li W."/>
            <person name="Chen H.Y."/>
            <person name="Chen S.E."/>
            <person name="Zhou L.G."/>
            <person name="Ni X.B."/>
            <person name="Tian J.H."/>
            <person name="Sheng Y."/>
            <person name="Liu T."/>
            <person name="Pan Y.S."/>
            <person name="Xia L.Y."/>
            <person name="Li J."/>
            <person name="Zhao F."/>
            <person name="Cao W.C."/>
        </authorList>
    </citation>
    <scope>NUCLEOTIDE SEQUENCE [LARGE SCALE GENOMIC DNA]</scope>
    <source>
        <strain evidence="3">HaeL-2018</strain>
    </source>
</reference>
<evidence type="ECO:0000256" key="2">
    <source>
        <dbReference type="SAM" id="Phobius"/>
    </source>
</evidence>
<dbReference type="AlphaFoldDB" id="A0A9J6G7G4"/>
<feature type="region of interest" description="Disordered" evidence="1">
    <location>
        <begin position="140"/>
        <end position="187"/>
    </location>
</feature>
<keyword evidence="2" id="KW-0472">Membrane</keyword>
<dbReference type="EMBL" id="JABSTR010000005">
    <property type="protein sequence ID" value="KAH9370649.1"/>
    <property type="molecule type" value="Genomic_DNA"/>
</dbReference>
<evidence type="ECO:0000256" key="1">
    <source>
        <dbReference type="SAM" id="MobiDB-lite"/>
    </source>
</evidence>
<comment type="caution">
    <text evidence="3">The sequence shown here is derived from an EMBL/GenBank/DDBJ whole genome shotgun (WGS) entry which is preliminary data.</text>
</comment>
<dbReference type="Proteomes" id="UP000821853">
    <property type="component" value="Chromosome 3"/>
</dbReference>
<keyword evidence="2" id="KW-1133">Transmembrane helix</keyword>
<feature type="transmembrane region" description="Helical" evidence="2">
    <location>
        <begin position="70"/>
        <end position="91"/>
    </location>
</feature>
<keyword evidence="4" id="KW-1185">Reference proteome</keyword>
<evidence type="ECO:0000313" key="4">
    <source>
        <dbReference type="Proteomes" id="UP000821853"/>
    </source>
</evidence>
<keyword evidence="2" id="KW-0812">Transmembrane</keyword>
<sequence>MRLSGHATQAHLANSSSVAGQRPCRLRISCQRLPCRLGTLRKSTKRPKASIATKCSTHQLWEGRNPVPHIAFLGLSLLVVCLLCFWAFYAITDMNLASRVLGDKELRSRGSDLDILTAHDDVGIAMRDIFLEEGTLSRNPQMTTLSGRDTTPPYAYAEQENEITSEEAYERAEEKGPTTQEESEDAE</sequence>
<gene>
    <name evidence="3" type="ORF">HPB48_008751</name>
</gene>
<protein>
    <submittedName>
        <fullName evidence="3">Uncharacterized protein</fullName>
    </submittedName>
</protein>
<proteinExistence type="predicted"/>
<feature type="compositionally biased region" description="Polar residues" evidence="1">
    <location>
        <begin position="140"/>
        <end position="149"/>
    </location>
</feature>
<dbReference type="VEuPathDB" id="VectorBase:HLOH_053705"/>
<evidence type="ECO:0000313" key="3">
    <source>
        <dbReference type="EMBL" id="KAH9370649.1"/>
    </source>
</evidence>